<evidence type="ECO:0000313" key="2">
    <source>
        <dbReference type="EMBL" id="KZB83178.1"/>
    </source>
</evidence>
<organism evidence="2 4">
    <name type="scientific">Amycolatopsis regifaucium</name>
    <dbReference type="NCBI Taxonomy" id="546365"/>
    <lineage>
        <taxon>Bacteria</taxon>
        <taxon>Bacillati</taxon>
        <taxon>Actinomycetota</taxon>
        <taxon>Actinomycetes</taxon>
        <taxon>Pseudonocardiales</taxon>
        <taxon>Pseudonocardiaceae</taxon>
        <taxon>Amycolatopsis</taxon>
    </lineage>
</organism>
<dbReference type="Proteomes" id="UP000076321">
    <property type="component" value="Unassembled WGS sequence"/>
</dbReference>
<evidence type="ECO:0000256" key="1">
    <source>
        <dbReference type="SAM" id="MobiDB-lite"/>
    </source>
</evidence>
<dbReference type="EMBL" id="LOBU02000039">
    <property type="protein sequence ID" value="OKA03170.1"/>
    <property type="molecule type" value="Genomic_DNA"/>
</dbReference>
<feature type="compositionally biased region" description="Basic residues" evidence="1">
    <location>
        <begin position="242"/>
        <end position="253"/>
    </location>
</feature>
<keyword evidence="5" id="KW-1185">Reference proteome</keyword>
<evidence type="ECO:0000313" key="3">
    <source>
        <dbReference type="EMBL" id="OKA03170.1"/>
    </source>
</evidence>
<feature type="region of interest" description="Disordered" evidence="1">
    <location>
        <begin position="197"/>
        <end position="253"/>
    </location>
</feature>
<evidence type="ECO:0000313" key="4">
    <source>
        <dbReference type="Proteomes" id="UP000076321"/>
    </source>
</evidence>
<name>A0A154MF71_9PSEU</name>
<reference evidence="3 5" key="2">
    <citation type="submission" date="2016-11" db="EMBL/GenBank/DDBJ databases">
        <title>Genome sequencing of Amycolatopsis regifaucium.</title>
        <authorList>
            <person name="Mayilraj S."/>
            <person name="Kaur N."/>
        </authorList>
    </citation>
    <scope>NUCLEOTIDE SEQUENCE [LARGE SCALE GENOMIC DNA]</scope>
    <source>
        <strain evidence="3 5">GY080</strain>
    </source>
</reference>
<dbReference type="AlphaFoldDB" id="A0A154MF71"/>
<dbReference type="EMBL" id="LQCI01000024">
    <property type="protein sequence ID" value="KZB83178.1"/>
    <property type="molecule type" value="Genomic_DNA"/>
</dbReference>
<reference evidence="2 4" key="1">
    <citation type="submission" date="2015-12" db="EMBL/GenBank/DDBJ databases">
        <title>Amycolatopsis regifaucium genome sequencing and assembly.</title>
        <authorList>
            <person name="Mayilraj S."/>
        </authorList>
    </citation>
    <scope>NUCLEOTIDE SEQUENCE [LARGE SCALE GENOMIC DNA]</scope>
    <source>
        <strain evidence="2 4">GY080</strain>
    </source>
</reference>
<evidence type="ECO:0000313" key="5">
    <source>
        <dbReference type="Proteomes" id="UP000186883"/>
    </source>
</evidence>
<protein>
    <submittedName>
        <fullName evidence="2">Uncharacterized protein</fullName>
    </submittedName>
</protein>
<comment type="caution">
    <text evidence="2">The sequence shown here is derived from an EMBL/GenBank/DDBJ whole genome shotgun (WGS) entry which is preliminary data.</text>
</comment>
<accession>A0A154MF71</accession>
<sequence length="253" mass="27232">MVSVLGARPSETISVARAPLHAAGHDAQEPYLMLRMIMEDVAETPVPEGRDADLLLILAALDGLPVEHRTELGRTLIRFMKSAAQHTKPGTLTHSRTAIPAPGDFTPLRFVVASRLSEEARDALMIRLQVLHHDYSTAIGDWEHCTLGVMLTPSTVPGRLWDTSTTALWGNQGQPLEMIERARAIINDAASRAASLDALPGSGTGPDVESTLTADSAARPPGSGTPSLGAAGREPKPTDQQRRKHRSRDRPAR</sequence>
<gene>
    <name evidence="3" type="ORF">ATP06_0237200</name>
    <name evidence="2" type="ORF">AVL48_36800</name>
</gene>
<proteinExistence type="predicted"/>
<dbReference type="Proteomes" id="UP000186883">
    <property type="component" value="Unassembled WGS sequence"/>
</dbReference>